<keyword evidence="5" id="KW-1185">Reference proteome</keyword>
<name>A0A4U9R7H4_HATHI</name>
<dbReference type="OrthoDB" id="9811314at2"/>
<dbReference type="InterPro" id="IPR050361">
    <property type="entry name" value="MPP/UQCRC_Complex"/>
</dbReference>
<dbReference type="Gene3D" id="3.30.830.10">
    <property type="entry name" value="Metalloenzyme, LuxS/M16 peptidase-like"/>
    <property type="match status" value="2"/>
</dbReference>
<protein>
    <submittedName>
        <fullName evidence="4">Zinc protease</fullName>
    </submittedName>
</protein>
<dbReference type="PANTHER" id="PTHR11851">
    <property type="entry name" value="METALLOPROTEASE"/>
    <property type="match status" value="1"/>
</dbReference>
<dbReference type="PANTHER" id="PTHR11851:SF49">
    <property type="entry name" value="MITOCHONDRIAL-PROCESSING PEPTIDASE SUBUNIT ALPHA"/>
    <property type="match status" value="1"/>
</dbReference>
<dbReference type="Proteomes" id="UP000308489">
    <property type="component" value="Chromosome 1"/>
</dbReference>
<proteinExistence type="inferred from homology"/>
<accession>A0A4U9R7H4</accession>
<evidence type="ECO:0000259" key="2">
    <source>
        <dbReference type="Pfam" id="PF00675"/>
    </source>
</evidence>
<keyword evidence="4" id="KW-0378">Hydrolase</keyword>
<dbReference type="AlphaFoldDB" id="A0A4U9R7H4"/>
<feature type="domain" description="Peptidase M16 N-terminal" evidence="2">
    <location>
        <begin position="19"/>
        <end position="156"/>
    </location>
</feature>
<dbReference type="GO" id="GO:0008233">
    <property type="term" value="F:peptidase activity"/>
    <property type="evidence" value="ECO:0007669"/>
    <property type="project" value="UniProtKB-KW"/>
</dbReference>
<organism evidence="4 5">
    <name type="scientific">Hathewaya histolytica</name>
    <name type="common">Clostridium histolyticum</name>
    <dbReference type="NCBI Taxonomy" id="1498"/>
    <lineage>
        <taxon>Bacteria</taxon>
        <taxon>Bacillati</taxon>
        <taxon>Bacillota</taxon>
        <taxon>Clostridia</taxon>
        <taxon>Eubacteriales</taxon>
        <taxon>Clostridiaceae</taxon>
        <taxon>Hathewaya</taxon>
    </lineage>
</organism>
<dbReference type="InterPro" id="IPR011765">
    <property type="entry name" value="Pept_M16_N"/>
</dbReference>
<keyword evidence="4" id="KW-0645">Protease</keyword>
<evidence type="ECO:0000256" key="1">
    <source>
        <dbReference type="ARBA" id="ARBA00007261"/>
    </source>
</evidence>
<dbReference type="Pfam" id="PF00675">
    <property type="entry name" value="Peptidase_M16"/>
    <property type="match status" value="1"/>
</dbReference>
<feature type="domain" description="Peptidase M16 C-terminal" evidence="3">
    <location>
        <begin position="164"/>
        <end position="347"/>
    </location>
</feature>
<evidence type="ECO:0000313" key="5">
    <source>
        <dbReference type="Proteomes" id="UP000308489"/>
    </source>
</evidence>
<dbReference type="EMBL" id="LR590481">
    <property type="protein sequence ID" value="VTQ87425.1"/>
    <property type="molecule type" value="Genomic_DNA"/>
</dbReference>
<gene>
    <name evidence="4" type="ORF">NCTC503_01081</name>
</gene>
<dbReference type="InterPro" id="IPR011249">
    <property type="entry name" value="Metalloenz_LuxS/M16"/>
</dbReference>
<dbReference type="GO" id="GO:0046872">
    <property type="term" value="F:metal ion binding"/>
    <property type="evidence" value="ECO:0007669"/>
    <property type="project" value="InterPro"/>
</dbReference>
<dbReference type="InterPro" id="IPR007863">
    <property type="entry name" value="Peptidase_M16_C"/>
</dbReference>
<dbReference type="SUPFAM" id="SSF63411">
    <property type="entry name" value="LuxS/MPP-like metallohydrolase"/>
    <property type="match status" value="2"/>
</dbReference>
<dbReference type="Pfam" id="PF05193">
    <property type="entry name" value="Peptidase_M16_C"/>
    <property type="match status" value="1"/>
</dbReference>
<evidence type="ECO:0000259" key="3">
    <source>
        <dbReference type="Pfam" id="PF05193"/>
    </source>
</evidence>
<dbReference type="KEGG" id="hhw:NCTC503_01081"/>
<sequence>MKRVIFKNGLRFIYKHVENNLTSFAVSFEAGANVEINEKEYGIAHVAEHMVYKGTKNYTEEEINKKLDELFGFNNAMTNYPYVVYYGTLLSQDFAEGFELYSDIILNPTFPNKGFKEEIDVICEELKEWKEDTHQFCEDELLYNSFDRRRIKERIIGKEDILKTITLNQVKDFYNKFYRADNCVISVVSSLEFERVFDIINSIYGNWYNVLEEKSKCIEEKNIYENNNEGIYVKNIDGLEGAKVQILFPIDSLSDDEVKALRIFNVAFGEGTSGILYDEIRTKNALAYEVGTTIKNEKGIKVYKIFLGTSKSKTMQSISIIKNKIEEIKQNKGFFTKEKVDTLIKSLELKRAIALEKSIQQSVSLSVYEIMYGECGEKLIDREYILENSYNSPLYLELRNLKEIDEDMILKVINKVFQNDTIQILA</sequence>
<dbReference type="GO" id="GO:0006508">
    <property type="term" value="P:proteolysis"/>
    <property type="evidence" value="ECO:0007669"/>
    <property type="project" value="UniProtKB-KW"/>
</dbReference>
<evidence type="ECO:0000313" key="4">
    <source>
        <dbReference type="EMBL" id="VTQ87425.1"/>
    </source>
</evidence>
<dbReference type="RefSeq" id="WP_138209774.1">
    <property type="nucleotide sequence ID" value="NZ_CBCRUQ010000004.1"/>
</dbReference>
<comment type="similarity">
    <text evidence="1">Belongs to the peptidase M16 family.</text>
</comment>
<reference evidence="4 5" key="1">
    <citation type="submission" date="2019-05" db="EMBL/GenBank/DDBJ databases">
        <authorList>
            <consortium name="Pathogen Informatics"/>
        </authorList>
    </citation>
    <scope>NUCLEOTIDE SEQUENCE [LARGE SCALE GENOMIC DNA]</scope>
    <source>
        <strain evidence="4 5">NCTC503</strain>
    </source>
</reference>